<dbReference type="RefSeq" id="WP_272003473.1">
    <property type="nucleotide sequence ID" value="NZ_JAQNDN010000019.1"/>
</dbReference>
<evidence type="ECO:0000313" key="3">
    <source>
        <dbReference type="EMBL" id="MDC0672169.1"/>
    </source>
</evidence>
<evidence type="ECO:0000313" key="4">
    <source>
        <dbReference type="Proteomes" id="UP001217838"/>
    </source>
</evidence>
<gene>
    <name evidence="3" type="ORF">POL58_30760</name>
</gene>
<comment type="caution">
    <text evidence="3">The sequence shown here is derived from an EMBL/GenBank/DDBJ whole genome shotgun (WGS) entry which is preliminary data.</text>
</comment>
<evidence type="ECO:0000256" key="1">
    <source>
        <dbReference type="SAM" id="MobiDB-lite"/>
    </source>
</evidence>
<feature type="chain" id="PRO_5047255594" description="Kazal-type serine protease inhibitor domain-containing protein" evidence="2">
    <location>
        <begin position="32"/>
        <end position="260"/>
    </location>
</feature>
<reference evidence="3 4" key="1">
    <citation type="submission" date="2022-11" db="EMBL/GenBank/DDBJ databases">
        <title>Minimal conservation of predation-associated metabolite biosynthetic gene clusters underscores biosynthetic potential of Myxococcota including descriptions for ten novel species: Archangium lansinium sp. nov., Myxococcus landrumus sp. nov., Nannocystis bai.</title>
        <authorList>
            <person name="Ahearne A."/>
            <person name="Stevens C."/>
            <person name="Dowd S."/>
        </authorList>
    </citation>
    <scope>NUCLEOTIDE SEQUENCE [LARGE SCALE GENOMIC DNA]</scope>
    <source>
        <strain evidence="3 4">NCELM</strain>
    </source>
</reference>
<organism evidence="3 4">
    <name type="scientific">Nannocystis radixulma</name>
    <dbReference type="NCBI Taxonomy" id="2995305"/>
    <lineage>
        <taxon>Bacteria</taxon>
        <taxon>Pseudomonadati</taxon>
        <taxon>Myxococcota</taxon>
        <taxon>Polyangia</taxon>
        <taxon>Nannocystales</taxon>
        <taxon>Nannocystaceae</taxon>
        <taxon>Nannocystis</taxon>
    </lineage>
</organism>
<name>A0ABT5BDD3_9BACT</name>
<dbReference type="EMBL" id="JAQNDN010000019">
    <property type="protein sequence ID" value="MDC0672169.1"/>
    <property type="molecule type" value="Genomic_DNA"/>
</dbReference>
<dbReference type="Proteomes" id="UP001217838">
    <property type="component" value="Unassembled WGS sequence"/>
</dbReference>
<accession>A0ABT5BDD3</accession>
<keyword evidence="4" id="KW-1185">Reference proteome</keyword>
<evidence type="ECO:0000256" key="2">
    <source>
        <dbReference type="SAM" id="SignalP"/>
    </source>
</evidence>
<feature type="compositionally biased region" description="Low complexity" evidence="1">
    <location>
        <begin position="33"/>
        <end position="96"/>
    </location>
</feature>
<proteinExistence type="predicted"/>
<evidence type="ECO:0008006" key="5">
    <source>
        <dbReference type="Google" id="ProtNLM"/>
    </source>
</evidence>
<protein>
    <recommendedName>
        <fullName evidence="5">Kazal-type serine protease inhibitor domain-containing protein</fullName>
    </recommendedName>
</protein>
<feature type="region of interest" description="Disordered" evidence="1">
    <location>
        <begin position="30"/>
        <end position="99"/>
    </location>
</feature>
<feature type="signal peptide" evidence="2">
    <location>
        <begin position="1"/>
        <end position="31"/>
    </location>
</feature>
<sequence>MQLGLTNPLMRTARGLSAAAIVLLTACPDKGADSATDTEATTAPTTTAEPMTTEPTTTDATTMADATTAADATTTMESTTTATPTTEPSTDGTTGDPATCEADGTSLEASCAAMCANFSNCDDADPNACTESCVMNAFKPTQACTCGSIAYNQCLAGLTCEELNDGAAAGPDSPCFGPAASYVVGCGDCISQPEFIADDRCVAILECPDVISVSFVCAEGTCTCNDGMNDYKTCPDPGVCAGMDPAAFNAAATECCGVPF</sequence>
<keyword evidence="2" id="KW-0732">Signal</keyword>